<name>A0A643IW23_PSEAI</name>
<protein>
    <submittedName>
        <fullName evidence="2">Non-ribosomal peptide synthetase</fullName>
    </submittedName>
</protein>
<dbReference type="PANTHER" id="PTHR45398:SF1">
    <property type="entry name" value="ENZYME, PUTATIVE (JCVI)-RELATED"/>
    <property type="match status" value="1"/>
</dbReference>
<reference evidence="2" key="1">
    <citation type="submission" date="2019-09" db="EMBL/GenBank/DDBJ databases">
        <title>Whole genome sequence analysis of bacterial isolates in patients.</title>
        <authorList>
            <person name="Jeong K.C."/>
        </authorList>
    </citation>
    <scope>NUCLEOTIDE SEQUENCE</scope>
    <source>
        <strain evidence="2">KCJ3K105</strain>
    </source>
</reference>
<dbReference type="GO" id="GO:0003824">
    <property type="term" value="F:catalytic activity"/>
    <property type="evidence" value="ECO:0007669"/>
    <property type="project" value="InterPro"/>
</dbReference>
<accession>A0A643IW23</accession>
<feature type="non-terminal residue" evidence="2">
    <location>
        <position position="188"/>
    </location>
</feature>
<dbReference type="AlphaFoldDB" id="A0A643IW23"/>
<gene>
    <name evidence="2" type="ORF">F7O97_31215</name>
</gene>
<dbReference type="EMBL" id="VZIV01000179">
    <property type="protein sequence ID" value="KAB0758098.1"/>
    <property type="molecule type" value="Genomic_DNA"/>
</dbReference>
<proteinExistence type="predicted"/>
<comment type="caution">
    <text evidence="2">The sequence shown here is derived from an EMBL/GenBank/DDBJ whole genome shotgun (WGS) entry which is preliminary data.</text>
</comment>
<dbReference type="SUPFAM" id="SSF52777">
    <property type="entry name" value="CoA-dependent acyltransferases"/>
    <property type="match status" value="1"/>
</dbReference>
<sequence length="188" mass="21533">MQELLKSVRSLSQKERKALAALLKRQGVNLYGITPVLKRSPEEPLQLSYAQQRQWFLWQLEPGSAAYHIPAVLRLHGELDTEALKRSFAALVERHEVLRTTFRQEGDETLQVVHDDLPLELREETMSGTDESALLLRIEDEVLLPFDLERGPLLRVLLLRLSAEEQVLVVTLHHIVSDGWSTPIMVEE</sequence>
<dbReference type="InterPro" id="IPR023213">
    <property type="entry name" value="CAT-like_dom_sf"/>
</dbReference>
<evidence type="ECO:0000259" key="1">
    <source>
        <dbReference type="Pfam" id="PF00668"/>
    </source>
</evidence>
<evidence type="ECO:0000313" key="2">
    <source>
        <dbReference type="EMBL" id="KAB0758098.1"/>
    </source>
</evidence>
<dbReference type="RefSeq" id="WP_225316328.1">
    <property type="nucleotide sequence ID" value="NZ_JACYEF010000141.1"/>
</dbReference>
<dbReference type="Pfam" id="PF00668">
    <property type="entry name" value="Condensation"/>
    <property type="match status" value="1"/>
</dbReference>
<organism evidence="2">
    <name type="scientific">Pseudomonas aeruginosa</name>
    <dbReference type="NCBI Taxonomy" id="287"/>
    <lineage>
        <taxon>Bacteria</taxon>
        <taxon>Pseudomonadati</taxon>
        <taxon>Pseudomonadota</taxon>
        <taxon>Gammaproteobacteria</taxon>
        <taxon>Pseudomonadales</taxon>
        <taxon>Pseudomonadaceae</taxon>
        <taxon>Pseudomonas</taxon>
    </lineage>
</organism>
<dbReference type="Gene3D" id="3.30.559.10">
    <property type="entry name" value="Chloramphenicol acetyltransferase-like domain"/>
    <property type="match status" value="1"/>
</dbReference>
<dbReference type="InterPro" id="IPR001242">
    <property type="entry name" value="Condensation_dom"/>
</dbReference>
<feature type="domain" description="Condensation" evidence="1">
    <location>
        <begin position="45"/>
        <end position="188"/>
    </location>
</feature>
<dbReference type="PANTHER" id="PTHR45398">
    <property type="match status" value="1"/>
</dbReference>